<dbReference type="Proteomes" id="UP001596203">
    <property type="component" value="Unassembled WGS sequence"/>
</dbReference>
<accession>A0ABW1K8C1</accession>
<feature type="domain" description="FAD-binding" evidence="5">
    <location>
        <begin position="305"/>
        <end position="366"/>
    </location>
</feature>
<evidence type="ECO:0000313" key="6">
    <source>
        <dbReference type="EMBL" id="MFC6018081.1"/>
    </source>
</evidence>
<organism evidence="6 7">
    <name type="scientific">Plantactinospora solaniradicis</name>
    <dbReference type="NCBI Taxonomy" id="1723736"/>
    <lineage>
        <taxon>Bacteria</taxon>
        <taxon>Bacillati</taxon>
        <taxon>Actinomycetota</taxon>
        <taxon>Actinomycetes</taxon>
        <taxon>Micromonosporales</taxon>
        <taxon>Micromonosporaceae</taxon>
        <taxon>Plantactinospora</taxon>
    </lineage>
</organism>
<name>A0ABW1K8C1_9ACTN</name>
<dbReference type="PANTHER" id="PTHR47178:SF5">
    <property type="entry name" value="FAD-BINDING DOMAIN-CONTAINING PROTEIN"/>
    <property type="match status" value="1"/>
</dbReference>
<keyword evidence="2" id="KW-0274">FAD</keyword>
<dbReference type="PANTHER" id="PTHR47178">
    <property type="entry name" value="MONOOXYGENASE, FAD-BINDING"/>
    <property type="match status" value="1"/>
</dbReference>
<evidence type="ECO:0000313" key="7">
    <source>
        <dbReference type="Proteomes" id="UP001596203"/>
    </source>
</evidence>
<dbReference type="InterPro" id="IPR002938">
    <property type="entry name" value="FAD-bd"/>
</dbReference>
<keyword evidence="3" id="KW-0560">Oxidoreductase</keyword>
<keyword evidence="4" id="KW-0503">Monooxygenase</keyword>
<dbReference type="SUPFAM" id="SSF51905">
    <property type="entry name" value="FAD/NAD(P)-binding domain"/>
    <property type="match status" value="1"/>
</dbReference>
<evidence type="ECO:0000259" key="5">
    <source>
        <dbReference type="Pfam" id="PF01494"/>
    </source>
</evidence>
<dbReference type="Pfam" id="PF13450">
    <property type="entry name" value="NAD_binding_8"/>
    <property type="match status" value="1"/>
</dbReference>
<dbReference type="Gene3D" id="3.50.50.60">
    <property type="entry name" value="FAD/NAD(P)-binding domain"/>
    <property type="match status" value="1"/>
</dbReference>
<dbReference type="PRINTS" id="PR00420">
    <property type="entry name" value="RNGMNOXGNASE"/>
</dbReference>
<sequence length="417" mass="44682">MPETPSFRVLIIGAGIGGLALAHGLRRAGVPVEVYERDRSRTDRPQGYRLHINPAGGQALRECLAPELFRTFVSTCGASPSTMTFYTEQLNRLLAVDVEPGEGHRSVSRHTLRQVLLTGLADVVHFGKTYRHYRQAADGTVTACFDDGTSADGDLLIGADGGGSPVRRQYLPHARRVDTGVCGIAGKVPITAATRALVPARVFDGPAVVNAPGGLGVFLAAQQFQRPPGWLELDPVEDFISWGLGAKRAKLPTEAELSSLDGLALRALVLEVIRGWHPHLRELVASTDPDAITATAIRSAEPVPAWPASPITLLGDAIHSMTPARGVGANTALRDAALLTRTLGAARRGELSPIEAIGRYEAEMIRYGFDAVRASLRDLRQQTSIEGRAALAMARFGLRVLDAVPPLKRRAFADLGR</sequence>
<evidence type="ECO:0000256" key="1">
    <source>
        <dbReference type="ARBA" id="ARBA00022630"/>
    </source>
</evidence>
<dbReference type="EMBL" id="JBHSPR010000013">
    <property type="protein sequence ID" value="MFC6018081.1"/>
    <property type="molecule type" value="Genomic_DNA"/>
</dbReference>
<reference evidence="7" key="1">
    <citation type="journal article" date="2019" name="Int. J. Syst. Evol. Microbiol.">
        <title>The Global Catalogue of Microorganisms (GCM) 10K type strain sequencing project: providing services to taxonomists for standard genome sequencing and annotation.</title>
        <authorList>
            <consortium name="The Broad Institute Genomics Platform"/>
            <consortium name="The Broad Institute Genome Sequencing Center for Infectious Disease"/>
            <person name="Wu L."/>
            <person name="Ma J."/>
        </authorList>
    </citation>
    <scope>NUCLEOTIDE SEQUENCE [LARGE SCALE GENOMIC DNA]</scope>
    <source>
        <strain evidence="7">ZS-35-S2</strain>
    </source>
</reference>
<evidence type="ECO:0000256" key="3">
    <source>
        <dbReference type="ARBA" id="ARBA00023002"/>
    </source>
</evidence>
<gene>
    <name evidence="6" type="ORF">ACFP2T_17960</name>
</gene>
<dbReference type="InterPro" id="IPR036188">
    <property type="entry name" value="FAD/NAD-bd_sf"/>
</dbReference>
<keyword evidence="7" id="KW-1185">Reference proteome</keyword>
<proteinExistence type="predicted"/>
<comment type="caution">
    <text evidence="6">The sequence shown here is derived from an EMBL/GenBank/DDBJ whole genome shotgun (WGS) entry which is preliminary data.</text>
</comment>
<dbReference type="Pfam" id="PF01494">
    <property type="entry name" value="FAD_binding_3"/>
    <property type="match status" value="1"/>
</dbReference>
<keyword evidence="1" id="KW-0285">Flavoprotein</keyword>
<evidence type="ECO:0000256" key="2">
    <source>
        <dbReference type="ARBA" id="ARBA00022827"/>
    </source>
</evidence>
<protein>
    <submittedName>
        <fullName evidence="6">FAD-dependent oxidoreductase</fullName>
    </submittedName>
</protein>
<dbReference type="RefSeq" id="WP_377423089.1">
    <property type="nucleotide sequence ID" value="NZ_JBHSPR010000013.1"/>
</dbReference>
<evidence type="ECO:0000256" key="4">
    <source>
        <dbReference type="ARBA" id="ARBA00023033"/>
    </source>
</evidence>